<feature type="compositionally biased region" description="Basic and acidic residues" evidence="6">
    <location>
        <begin position="331"/>
        <end position="355"/>
    </location>
</feature>
<dbReference type="OrthoDB" id="9781030at2"/>
<name>A0A255GFI2_9ACTN</name>
<feature type="transmembrane region" description="Helical" evidence="7">
    <location>
        <begin position="56"/>
        <end position="79"/>
    </location>
</feature>
<dbReference type="Proteomes" id="UP000215896">
    <property type="component" value="Unassembled WGS sequence"/>
</dbReference>
<feature type="region of interest" description="Disordered" evidence="6">
    <location>
        <begin position="1"/>
        <end position="22"/>
    </location>
</feature>
<dbReference type="EMBL" id="NMVO01000012">
    <property type="protein sequence ID" value="OYO14341.1"/>
    <property type="molecule type" value="Genomic_DNA"/>
</dbReference>
<keyword evidence="9" id="KW-1185">Reference proteome</keyword>
<feature type="transmembrane region" description="Helical" evidence="7">
    <location>
        <begin position="91"/>
        <end position="112"/>
    </location>
</feature>
<keyword evidence="4 7" id="KW-1133">Transmembrane helix</keyword>
<evidence type="ECO:0000256" key="3">
    <source>
        <dbReference type="ARBA" id="ARBA00022692"/>
    </source>
</evidence>
<dbReference type="RefSeq" id="WP_094355345.1">
    <property type="nucleotide sequence ID" value="NZ_NMVK01000002.1"/>
</dbReference>
<keyword evidence="3 7" id="KW-0812">Transmembrane</keyword>
<keyword evidence="2" id="KW-1003">Cell membrane</keyword>
<feature type="transmembrane region" description="Helical" evidence="7">
    <location>
        <begin position="163"/>
        <end position="187"/>
    </location>
</feature>
<dbReference type="PANTHER" id="PTHR30213">
    <property type="entry name" value="INNER MEMBRANE PROTEIN YHJD"/>
    <property type="match status" value="1"/>
</dbReference>
<dbReference type="PANTHER" id="PTHR30213:SF0">
    <property type="entry name" value="UPF0761 MEMBRANE PROTEIN YIHY"/>
    <property type="match status" value="1"/>
</dbReference>
<organism evidence="8 9">
    <name type="scientific">Enemella evansiae</name>
    <dbReference type="NCBI Taxonomy" id="2016499"/>
    <lineage>
        <taxon>Bacteria</taxon>
        <taxon>Bacillati</taxon>
        <taxon>Actinomycetota</taxon>
        <taxon>Actinomycetes</taxon>
        <taxon>Propionibacteriales</taxon>
        <taxon>Propionibacteriaceae</taxon>
        <taxon>Enemella</taxon>
    </lineage>
</organism>
<evidence type="ECO:0000313" key="9">
    <source>
        <dbReference type="Proteomes" id="UP000215896"/>
    </source>
</evidence>
<evidence type="ECO:0000256" key="6">
    <source>
        <dbReference type="SAM" id="MobiDB-lite"/>
    </source>
</evidence>
<evidence type="ECO:0000256" key="1">
    <source>
        <dbReference type="ARBA" id="ARBA00004651"/>
    </source>
</evidence>
<accession>A0A255GFI2</accession>
<dbReference type="AlphaFoldDB" id="A0A255GFI2"/>
<comment type="caution">
    <text evidence="8">The sequence shown here is derived from an EMBL/GenBank/DDBJ whole genome shotgun (WGS) entry which is preliminary data.</text>
</comment>
<proteinExistence type="predicted"/>
<dbReference type="InterPro" id="IPR017039">
    <property type="entry name" value="Virul_fac_BrkB"/>
</dbReference>
<feature type="transmembrane region" description="Helical" evidence="7">
    <location>
        <begin position="118"/>
        <end position="142"/>
    </location>
</feature>
<gene>
    <name evidence="8" type="ORF">CGZ94_06900</name>
</gene>
<feature type="transmembrane region" description="Helical" evidence="7">
    <location>
        <begin position="207"/>
        <end position="226"/>
    </location>
</feature>
<dbReference type="GO" id="GO:0005886">
    <property type="term" value="C:plasma membrane"/>
    <property type="evidence" value="ECO:0007669"/>
    <property type="project" value="UniProtKB-SubCell"/>
</dbReference>
<sequence length="362" mass="39781">MAVEGSAAVRADAPDPDDPRKPRRWYQLSRIGWRSAVRRAGAEFLRDECTDLAAGLTYYGVLALFPALLAVVSLLGLLGQARDTVPALLQVLTAIAPADIVGIIEGLLLSLVQSDFSGWTLIAGLLGAVWSGSAYVGAFARMMNRVYEVDEGRPFIWLKVQQLAITIVVLVLVAVLLIGLVISGPIAERVTWLLGLGVLGRQVFNLVKWPLLLLVAVALIAVLYYWTPNVRQPKFRWLSLGAGIALGSWLLVSAGFGIYVSNFSNYNKMYGTLGGIIVFLLWIWLSNCALVFGAEFDSELERSRELQAGLHAERTLQLPPRDARASTANRQARERRVARARKIREQADAERKKAEQVTQTEA</sequence>
<evidence type="ECO:0000256" key="5">
    <source>
        <dbReference type="ARBA" id="ARBA00023136"/>
    </source>
</evidence>
<dbReference type="Pfam" id="PF03631">
    <property type="entry name" value="Virul_fac_BrkB"/>
    <property type="match status" value="1"/>
</dbReference>
<evidence type="ECO:0000256" key="2">
    <source>
        <dbReference type="ARBA" id="ARBA00022475"/>
    </source>
</evidence>
<keyword evidence="5 7" id="KW-0472">Membrane</keyword>
<feature type="transmembrane region" description="Helical" evidence="7">
    <location>
        <begin position="238"/>
        <end position="260"/>
    </location>
</feature>
<feature type="region of interest" description="Disordered" evidence="6">
    <location>
        <begin position="319"/>
        <end position="362"/>
    </location>
</feature>
<evidence type="ECO:0000256" key="7">
    <source>
        <dbReference type="SAM" id="Phobius"/>
    </source>
</evidence>
<reference evidence="8 9" key="1">
    <citation type="submission" date="2017-07" db="EMBL/GenBank/DDBJ databases">
        <title>Draft whole genome sequences of clinical Proprionibacteriaceae strains.</title>
        <authorList>
            <person name="Bernier A.-M."/>
            <person name="Bernard K."/>
            <person name="Domingo M.-C."/>
        </authorList>
    </citation>
    <scope>NUCLEOTIDE SEQUENCE [LARGE SCALE GENOMIC DNA]</scope>
    <source>
        <strain evidence="8 9">NML 030167</strain>
    </source>
</reference>
<protein>
    <submittedName>
        <fullName evidence="8">Ribonuclease BN</fullName>
    </submittedName>
</protein>
<dbReference type="NCBIfam" id="TIGR00765">
    <property type="entry name" value="yihY_not_rbn"/>
    <property type="match status" value="1"/>
</dbReference>
<evidence type="ECO:0000256" key="4">
    <source>
        <dbReference type="ARBA" id="ARBA00022989"/>
    </source>
</evidence>
<evidence type="ECO:0000313" key="8">
    <source>
        <dbReference type="EMBL" id="OYO14341.1"/>
    </source>
</evidence>
<feature type="transmembrane region" description="Helical" evidence="7">
    <location>
        <begin position="272"/>
        <end position="294"/>
    </location>
</feature>
<comment type="subcellular location">
    <subcellularLocation>
        <location evidence="1">Cell membrane</location>
        <topology evidence="1">Multi-pass membrane protein</topology>
    </subcellularLocation>
</comment>